<name>A0ACB8RNM3_9AGAM</name>
<dbReference type="EMBL" id="MU275951">
    <property type="protein sequence ID" value="KAI0045467.1"/>
    <property type="molecule type" value="Genomic_DNA"/>
</dbReference>
<evidence type="ECO:0000313" key="1">
    <source>
        <dbReference type="EMBL" id="KAI0045467.1"/>
    </source>
</evidence>
<comment type="caution">
    <text evidence="1">The sequence shown here is derived from an EMBL/GenBank/DDBJ whole genome shotgun (WGS) entry which is preliminary data.</text>
</comment>
<dbReference type="Proteomes" id="UP000814033">
    <property type="component" value="Unassembled WGS sequence"/>
</dbReference>
<organism evidence="1 2">
    <name type="scientific">Auriscalpium vulgare</name>
    <dbReference type="NCBI Taxonomy" id="40419"/>
    <lineage>
        <taxon>Eukaryota</taxon>
        <taxon>Fungi</taxon>
        <taxon>Dikarya</taxon>
        <taxon>Basidiomycota</taxon>
        <taxon>Agaricomycotina</taxon>
        <taxon>Agaricomycetes</taxon>
        <taxon>Russulales</taxon>
        <taxon>Auriscalpiaceae</taxon>
        <taxon>Auriscalpium</taxon>
    </lineage>
</organism>
<keyword evidence="2" id="KW-1185">Reference proteome</keyword>
<reference evidence="1" key="2">
    <citation type="journal article" date="2022" name="New Phytol.">
        <title>Evolutionary transition to the ectomycorrhizal habit in the genomes of a hyperdiverse lineage of mushroom-forming fungi.</title>
        <authorList>
            <person name="Looney B."/>
            <person name="Miyauchi S."/>
            <person name="Morin E."/>
            <person name="Drula E."/>
            <person name="Courty P.E."/>
            <person name="Kohler A."/>
            <person name="Kuo A."/>
            <person name="LaButti K."/>
            <person name="Pangilinan J."/>
            <person name="Lipzen A."/>
            <person name="Riley R."/>
            <person name="Andreopoulos W."/>
            <person name="He G."/>
            <person name="Johnson J."/>
            <person name="Nolan M."/>
            <person name="Tritt A."/>
            <person name="Barry K.W."/>
            <person name="Grigoriev I.V."/>
            <person name="Nagy L.G."/>
            <person name="Hibbett D."/>
            <person name="Henrissat B."/>
            <person name="Matheny P.B."/>
            <person name="Labbe J."/>
            <person name="Martin F.M."/>
        </authorList>
    </citation>
    <scope>NUCLEOTIDE SEQUENCE</scope>
    <source>
        <strain evidence="1">FP105234-sp</strain>
    </source>
</reference>
<protein>
    <submittedName>
        <fullName evidence="1">Uncharacterized protein</fullName>
    </submittedName>
</protein>
<sequence length="358" mass="40113">MAIVPLDVQAIIVEWVYRSSQHSSIDYPTLLACAIVCRAWTSLAQRLLFRRAPYASIYYSDPRNNATTTPFLRTLRAAPHLAAHVRFITLYIHPLYIDDNIFEVFKLCTNGSGIYVHISEDHRTEPFLARLATTPMRPIFVSVDGNPKFADSVINMWPSLRALDMFMWSSPAQMSEPPTGRMPHALYSLKTNAENVHCHWSTPTAVAPALRHLDLEDADWDSEVQCAALVASGMLAQLHTLVLGSVGVPPQSMLEALAGLKTLVIGKLPEAACALPQGIWHLGYHYDHYNDLRDEVAHAQLLLDAARGLSKLRLVTVTRKSSKKVLQEFERACRNRGVDFVVYEEPACFPRPGNVDWI</sequence>
<accession>A0ACB8RNM3</accession>
<gene>
    <name evidence="1" type="ORF">FA95DRAFT_1680462</name>
</gene>
<proteinExistence type="predicted"/>
<reference evidence="1" key="1">
    <citation type="submission" date="2021-02" db="EMBL/GenBank/DDBJ databases">
        <authorList>
            <consortium name="DOE Joint Genome Institute"/>
            <person name="Ahrendt S."/>
            <person name="Looney B.P."/>
            <person name="Miyauchi S."/>
            <person name="Morin E."/>
            <person name="Drula E."/>
            <person name="Courty P.E."/>
            <person name="Chicoki N."/>
            <person name="Fauchery L."/>
            <person name="Kohler A."/>
            <person name="Kuo A."/>
            <person name="Labutti K."/>
            <person name="Pangilinan J."/>
            <person name="Lipzen A."/>
            <person name="Riley R."/>
            <person name="Andreopoulos W."/>
            <person name="He G."/>
            <person name="Johnson J."/>
            <person name="Barry K.W."/>
            <person name="Grigoriev I.V."/>
            <person name="Nagy L."/>
            <person name="Hibbett D."/>
            <person name="Henrissat B."/>
            <person name="Matheny P.B."/>
            <person name="Labbe J."/>
            <person name="Martin F."/>
        </authorList>
    </citation>
    <scope>NUCLEOTIDE SEQUENCE</scope>
    <source>
        <strain evidence="1">FP105234-sp</strain>
    </source>
</reference>
<evidence type="ECO:0000313" key="2">
    <source>
        <dbReference type="Proteomes" id="UP000814033"/>
    </source>
</evidence>